<organism evidence="3 4">
    <name type="scientific">Didymodactylos carnosus</name>
    <dbReference type="NCBI Taxonomy" id="1234261"/>
    <lineage>
        <taxon>Eukaryota</taxon>
        <taxon>Metazoa</taxon>
        <taxon>Spiralia</taxon>
        <taxon>Gnathifera</taxon>
        <taxon>Rotifera</taxon>
        <taxon>Eurotatoria</taxon>
        <taxon>Bdelloidea</taxon>
        <taxon>Philodinida</taxon>
        <taxon>Philodinidae</taxon>
        <taxon>Didymodactylos</taxon>
    </lineage>
</organism>
<dbReference type="AlphaFoldDB" id="A0A8S2QJM7"/>
<comment type="caution">
    <text evidence="3">The sequence shown here is derived from an EMBL/GenBank/DDBJ whole genome shotgun (WGS) entry which is preliminary data.</text>
</comment>
<dbReference type="InterPro" id="IPR046906">
    <property type="entry name" value="Mab-21_HhH/H2TH-like"/>
</dbReference>
<dbReference type="Pfam" id="PF20266">
    <property type="entry name" value="Mab-21_C"/>
    <property type="match status" value="1"/>
</dbReference>
<protein>
    <recommendedName>
        <fullName evidence="1">Mab-21-like HhH/H2TH-like domain-containing protein</fullName>
    </recommendedName>
</protein>
<reference evidence="3" key="1">
    <citation type="submission" date="2021-02" db="EMBL/GenBank/DDBJ databases">
        <authorList>
            <person name="Nowell W R."/>
        </authorList>
    </citation>
    <scope>NUCLEOTIDE SEQUENCE</scope>
</reference>
<sequence>MHVIAKWSMKTSDKYKNVKFRYSFSTIEIVLAEQRPLVEQILNRVARGLYYKYLHKNYKTDDGKYLPSYFVKTTVLWMCETMDLDQMFTLTTSNEKVLAVRLANKWIAHACSVMYSQNCLHYFIKNLNIIDEYPKEFLDKACHALQTEVNFSDDYITPLDIPPVSLSNDELFDKVSKCIDLWANPEFAQDSQQLCLELMGSTTIDNIYEEEDEMGGARWQSILAILSLAMYDTIEMNNWKKWKKLFLDDISSALPTLYSEGLGEQSKKSPLYIATLLMPLMLVK</sequence>
<dbReference type="EMBL" id="CAJOBA010040866">
    <property type="protein sequence ID" value="CAF4102307.1"/>
    <property type="molecule type" value="Genomic_DNA"/>
</dbReference>
<dbReference type="Proteomes" id="UP000682733">
    <property type="component" value="Unassembled WGS sequence"/>
</dbReference>
<dbReference type="EMBL" id="CAJNOK010019290">
    <property type="protein sequence ID" value="CAF1296969.1"/>
    <property type="molecule type" value="Genomic_DNA"/>
</dbReference>
<gene>
    <name evidence="2" type="ORF">OVA965_LOCUS28345</name>
    <name evidence="3" type="ORF">TMI583_LOCUS29098</name>
</gene>
<accession>A0A8S2QJM7</accession>
<dbReference type="Proteomes" id="UP000677228">
    <property type="component" value="Unassembled WGS sequence"/>
</dbReference>
<feature type="domain" description="Mab-21-like HhH/H2TH-like" evidence="1">
    <location>
        <begin position="57"/>
        <end position="145"/>
    </location>
</feature>
<evidence type="ECO:0000313" key="4">
    <source>
        <dbReference type="Proteomes" id="UP000682733"/>
    </source>
</evidence>
<evidence type="ECO:0000313" key="2">
    <source>
        <dbReference type="EMBL" id="CAF1296969.1"/>
    </source>
</evidence>
<evidence type="ECO:0000313" key="3">
    <source>
        <dbReference type="EMBL" id="CAF4102307.1"/>
    </source>
</evidence>
<proteinExistence type="predicted"/>
<dbReference type="Gene3D" id="1.10.1410.40">
    <property type="match status" value="1"/>
</dbReference>
<name>A0A8S2QJM7_9BILA</name>
<evidence type="ECO:0000259" key="1">
    <source>
        <dbReference type="Pfam" id="PF20266"/>
    </source>
</evidence>